<dbReference type="Gene3D" id="3.90.220.20">
    <property type="entry name" value="DNA methylase specificity domains"/>
    <property type="match status" value="1"/>
</dbReference>
<keyword evidence="5" id="KW-0378">Hydrolase</keyword>
<evidence type="ECO:0000313" key="5">
    <source>
        <dbReference type="EMBL" id="KGF20053.1"/>
    </source>
</evidence>
<keyword evidence="2" id="KW-0680">Restriction system</keyword>
<dbReference type="InterPro" id="IPR000055">
    <property type="entry name" value="Restrct_endonuc_typeI_TRD"/>
</dbReference>
<evidence type="ECO:0000256" key="3">
    <source>
        <dbReference type="ARBA" id="ARBA00023125"/>
    </source>
</evidence>
<dbReference type="SUPFAM" id="SSF116734">
    <property type="entry name" value="DNA methylase specificity domain"/>
    <property type="match status" value="1"/>
</dbReference>
<dbReference type="Pfam" id="PF01420">
    <property type="entry name" value="Methylase_S"/>
    <property type="match status" value="1"/>
</dbReference>
<gene>
    <name evidence="5" type="ORF">HMPREF2128_07165</name>
</gene>
<reference evidence="5 6" key="1">
    <citation type="submission" date="2014-07" db="EMBL/GenBank/DDBJ databases">
        <authorList>
            <person name="McCorrison J."/>
            <person name="Sanka R."/>
            <person name="Torralba M."/>
            <person name="Gillis M."/>
            <person name="Haft D.H."/>
            <person name="Methe B."/>
            <person name="Sutton G."/>
            <person name="Nelson K.E."/>
        </authorList>
    </citation>
    <scope>NUCLEOTIDE SEQUENCE [LARGE SCALE GENOMIC DNA]</scope>
    <source>
        <strain evidence="5 6">DNF00011</strain>
    </source>
</reference>
<organism evidence="5 6">
    <name type="scientific">Pseudoglutamicibacter albus DNF00011</name>
    <dbReference type="NCBI Taxonomy" id="1401063"/>
    <lineage>
        <taxon>Bacteria</taxon>
        <taxon>Bacillati</taxon>
        <taxon>Actinomycetota</taxon>
        <taxon>Actinomycetes</taxon>
        <taxon>Micrococcales</taxon>
        <taxon>Micrococcaceae</taxon>
        <taxon>Pseudoglutamicibacter</taxon>
    </lineage>
</organism>
<dbReference type="InterPro" id="IPR044946">
    <property type="entry name" value="Restrct_endonuc_typeI_TRD_sf"/>
</dbReference>
<name>A0A095YCT0_9MICC</name>
<dbReference type="GO" id="GO:0009307">
    <property type="term" value="P:DNA restriction-modification system"/>
    <property type="evidence" value="ECO:0007669"/>
    <property type="project" value="UniProtKB-KW"/>
</dbReference>
<dbReference type="GO" id="GO:0003677">
    <property type="term" value="F:DNA binding"/>
    <property type="evidence" value="ECO:0007669"/>
    <property type="project" value="UniProtKB-KW"/>
</dbReference>
<feature type="domain" description="Type I restriction modification DNA specificity" evidence="4">
    <location>
        <begin position="3"/>
        <end position="37"/>
    </location>
</feature>
<evidence type="ECO:0000256" key="2">
    <source>
        <dbReference type="ARBA" id="ARBA00022747"/>
    </source>
</evidence>
<dbReference type="Proteomes" id="UP000053528">
    <property type="component" value="Unassembled WGS sequence"/>
</dbReference>
<sequence>MLALPSLAEQTRIADVLDKFDALVNDLSSGLPAEIEARRKQYEYYRDKLLTFKELQPEAA</sequence>
<accession>A0A095YCT0</accession>
<dbReference type="EMBL" id="JRNH01000022">
    <property type="protein sequence ID" value="KGF20053.1"/>
    <property type="molecule type" value="Genomic_DNA"/>
</dbReference>
<evidence type="ECO:0000256" key="1">
    <source>
        <dbReference type="ARBA" id="ARBA00010923"/>
    </source>
</evidence>
<keyword evidence="5" id="KW-0255">Endonuclease</keyword>
<comment type="caution">
    <text evidence="5">The sequence shown here is derived from an EMBL/GenBank/DDBJ whole genome shotgun (WGS) entry which is preliminary data.</text>
</comment>
<proteinExistence type="inferred from homology"/>
<dbReference type="GO" id="GO:0004519">
    <property type="term" value="F:endonuclease activity"/>
    <property type="evidence" value="ECO:0007669"/>
    <property type="project" value="UniProtKB-KW"/>
</dbReference>
<dbReference type="AlphaFoldDB" id="A0A095YCT0"/>
<evidence type="ECO:0000259" key="4">
    <source>
        <dbReference type="Pfam" id="PF01420"/>
    </source>
</evidence>
<comment type="similarity">
    <text evidence="1">Belongs to the type-I restriction system S methylase family.</text>
</comment>
<evidence type="ECO:0000313" key="6">
    <source>
        <dbReference type="Proteomes" id="UP000053528"/>
    </source>
</evidence>
<keyword evidence="5" id="KW-0540">Nuclease</keyword>
<keyword evidence="3" id="KW-0238">DNA-binding</keyword>
<protein>
    <submittedName>
        <fullName evidence="5">Restriction endonuclease subunit S</fullName>
    </submittedName>
</protein>